<feature type="chain" id="PRO_5047479341" evidence="1">
    <location>
        <begin position="18"/>
        <end position="271"/>
    </location>
</feature>
<dbReference type="EMBL" id="OZ004255">
    <property type="protein sequence ID" value="CAK7901485.1"/>
    <property type="molecule type" value="Genomic_DNA"/>
</dbReference>
<feature type="signal peptide" evidence="1">
    <location>
        <begin position="1"/>
        <end position="17"/>
    </location>
</feature>
<keyword evidence="3" id="KW-1185">Reference proteome</keyword>
<name>A0ABP0E9R5_9ASCO</name>
<evidence type="ECO:0000256" key="1">
    <source>
        <dbReference type="SAM" id="SignalP"/>
    </source>
</evidence>
<accession>A0ABP0E9R5</accession>
<evidence type="ECO:0000313" key="3">
    <source>
        <dbReference type="Proteomes" id="UP001497600"/>
    </source>
</evidence>
<reference evidence="2 3" key="1">
    <citation type="submission" date="2024-01" db="EMBL/GenBank/DDBJ databases">
        <authorList>
            <consortium name="Genoscope - CEA"/>
            <person name="William W."/>
        </authorList>
    </citation>
    <scope>NUCLEOTIDE SEQUENCE [LARGE SCALE GENOMIC DNA]</scope>
    <source>
        <strain evidence="2 3">29B2s-10</strain>
    </source>
</reference>
<evidence type="ECO:0000313" key="2">
    <source>
        <dbReference type="EMBL" id="CAK7901485.1"/>
    </source>
</evidence>
<dbReference type="Proteomes" id="UP001497600">
    <property type="component" value="Chromosome C"/>
</dbReference>
<proteinExistence type="predicted"/>
<gene>
    <name evidence="2" type="ORF">CAAN4_C12222</name>
</gene>
<organism evidence="2 3">
    <name type="scientific">[Candida] anglica</name>
    <dbReference type="NCBI Taxonomy" id="148631"/>
    <lineage>
        <taxon>Eukaryota</taxon>
        <taxon>Fungi</taxon>
        <taxon>Dikarya</taxon>
        <taxon>Ascomycota</taxon>
        <taxon>Saccharomycotina</taxon>
        <taxon>Pichiomycetes</taxon>
        <taxon>Debaryomycetaceae</taxon>
        <taxon>Kurtzmaniella</taxon>
    </lineage>
</organism>
<keyword evidence="1" id="KW-0732">Signal</keyword>
<sequence length="271" mass="30122">MNIILSLLFLLIAPTFGSNLGAGIEDLKLEPISSLDRVQIIHVENIKSITMNMFAKHDNVIMVKETNSSIMHQSTLDTASRISGTPFRTQLNDSKSQKNTWYEFKTIGSTQYLGPKRPLTGCLSNSKGDGGSLSSSFSKTFGKSSFFDLSYGYALLTSFSVAVGYSFTIESYYTVSGSYSCTVPANTTGQVFIQPYYLEYQDPQIRKVNIIEGRVWPNPFTLSPHSAVYDEWESIDSLVVLSPESRPIFTCVTEESLLACDEEILGDTWQI</sequence>
<protein>
    <submittedName>
        <fullName evidence="2">Uncharacterized protein</fullName>
    </submittedName>
</protein>